<feature type="region of interest" description="Disordered" evidence="2">
    <location>
        <begin position="522"/>
        <end position="597"/>
    </location>
</feature>
<keyword evidence="5" id="KW-1185">Reference proteome</keyword>
<dbReference type="GO" id="GO:0042162">
    <property type="term" value="F:telomeric DNA binding"/>
    <property type="evidence" value="ECO:0007669"/>
    <property type="project" value="TreeGrafter"/>
</dbReference>
<dbReference type="InterPro" id="IPR038528">
    <property type="entry name" value="TEL2_C_sf"/>
</dbReference>
<protein>
    <submittedName>
        <fullName evidence="4">DNA replication checkpoint protein tel2</fullName>
    </submittedName>
</protein>
<comment type="caution">
    <text evidence="4">The sequence shown here is derived from an EMBL/GenBank/DDBJ whole genome shotgun (WGS) entry which is preliminary data.</text>
</comment>
<gene>
    <name evidence="4" type="ORF">MMYC01_204585</name>
</gene>
<organism evidence="4 5">
    <name type="scientific">Madurella mycetomatis</name>
    <dbReference type="NCBI Taxonomy" id="100816"/>
    <lineage>
        <taxon>Eukaryota</taxon>
        <taxon>Fungi</taxon>
        <taxon>Dikarya</taxon>
        <taxon>Ascomycota</taxon>
        <taxon>Pezizomycotina</taxon>
        <taxon>Sordariomycetes</taxon>
        <taxon>Sordariomycetidae</taxon>
        <taxon>Sordariales</taxon>
        <taxon>Sordariales incertae sedis</taxon>
        <taxon>Madurella</taxon>
    </lineage>
</organism>
<evidence type="ECO:0000259" key="3">
    <source>
        <dbReference type="Pfam" id="PF10193"/>
    </source>
</evidence>
<evidence type="ECO:0000313" key="4">
    <source>
        <dbReference type="EMBL" id="KXX78716.1"/>
    </source>
</evidence>
<dbReference type="AlphaFoldDB" id="A0A175W4Q8"/>
<reference evidence="4 5" key="1">
    <citation type="journal article" date="2016" name="Genome Announc.">
        <title>Genome Sequence of Madurella mycetomatis mm55, Isolated from a Human Mycetoma Case in Sudan.</title>
        <authorList>
            <person name="Smit S."/>
            <person name="Derks M.F."/>
            <person name="Bervoets S."/>
            <person name="Fahal A."/>
            <person name="van Leeuwen W."/>
            <person name="van Belkum A."/>
            <person name="van de Sande W.W."/>
        </authorList>
    </citation>
    <scope>NUCLEOTIDE SEQUENCE [LARGE SCALE GENOMIC DNA]</scope>
    <source>
        <strain evidence="5">mm55</strain>
    </source>
</reference>
<dbReference type="GO" id="GO:0005829">
    <property type="term" value="C:cytosol"/>
    <property type="evidence" value="ECO:0007669"/>
    <property type="project" value="TreeGrafter"/>
</dbReference>
<evidence type="ECO:0000256" key="1">
    <source>
        <dbReference type="ARBA" id="ARBA00006133"/>
    </source>
</evidence>
<dbReference type="InterPro" id="IPR051970">
    <property type="entry name" value="TEL2_Regulation"/>
</dbReference>
<proteinExistence type="inferred from homology"/>
<dbReference type="Gene3D" id="1.25.40.720">
    <property type="entry name" value="Telomere length regulation protein 2, C-terminal domain"/>
    <property type="match status" value="2"/>
</dbReference>
<dbReference type="GO" id="GO:0051083">
    <property type="term" value="P:'de novo' cotranslational protein folding"/>
    <property type="evidence" value="ECO:0007669"/>
    <property type="project" value="TreeGrafter"/>
</dbReference>
<comment type="similarity">
    <text evidence="1">Belongs to the TEL2 family.</text>
</comment>
<dbReference type="VEuPathDB" id="FungiDB:MMYC01_204585"/>
<dbReference type="GO" id="GO:0051879">
    <property type="term" value="F:Hsp90 protein binding"/>
    <property type="evidence" value="ECO:0007669"/>
    <property type="project" value="TreeGrafter"/>
</dbReference>
<feature type="region of interest" description="Disordered" evidence="2">
    <location>
        <begin position="804"/>
        <end position="835"/>
    </location>
</feature>
<dbReference type="STRING" id="100816.A0A175W4Q8"/>
<dbReference type="Proteomes" id="UP000078237">
    <property type="component" value="Unassembled WGS sequence"/>
</dbReference>
<evidence type="ECO:0000313" key="5">
    <source>
        <dbReference type="Proteomes" id="UP000078237"/>
    </source>
</evidence>
<dbReference type="InterPro" id="IPR019337">
    <property type="entry name" value="Telomere_length_regulation_dom"/>
</dbReference>
<evidence type="ECO:0000256" key="2">
    <source>
        <dbReference type="SAM" id="MobiDB-lite"/>
    </source>
</evidence>
<feature type="compositionally biased region" description="Acidic residues" evidence="2">
    <location>
        <begin position="562"/>
        <end position="574"/>
    </location>
</feature>
<dbReference type="FunFam" id="1.25.40.720:FF:000004">
    <property type="entry name" value="WGS project CABT00000000 data, contig 2.6"/>
    <property type="match status" value="1"/>
</dbReference>
<dbReference type="OrthoDB" id="10258062at2759"/>
<feature type="region of interest" description="Disordered" evidence="2">
    <location>
        <begin position="22"/>
        <end position="49"/>
    </location>
</feature>
<accession>A0A175W4Q8</accession>
<dbReference type="Pfam" id="PF10193">
    <property type="entry name" value="Telomere_reg-2"/>
    <property type="match status" value="1"/>
</dbReference>
<dbReference type="PANTHER" id="PTHR15830">
    <property type="entry name" value="TELOMERE LENGTH REGULATION PROTEIN TEL2 FAMILY MEMBER"/>
    <property type="match status" value="1"/>
</dbReference>
<feature type="compositionally biased region" description="Basic residues" evidence="2">
    <location>
        <begin position="823"/>
        <end position="835"/>
    </location>
</feature>
<name>A0A175W4Q8_9PEZI</name>
<feature type="domain" description="Telomere length regulation protein conserved" evidence="3">
    <location>
        <begin position="602"/>
        <end position="713"/>
    </location>
</feature>
<feature type="compositionally biased region" description="Basic and acidic residues" evidence="2">
    <location>
        <begin position="22"/>
        <end position="38"/>
    </location>
</feature>
<sequence length="1012" mass="111186">MDELLKPVSAVRRNHNEEDFLRELSVREPSNDVKEKSKSPQISHPSSPEDALEILKHEPDYDSLISVLRFLSGNRSQEAPGFADIKLPSPLNVQIVQVLVSDIVPTYWMLLTEDRHEGKDSGLKLLLYCLSSITGINATLLRLSTLIQEAKSEATDKKKRPNVSLNLGVFLDLLCRLLKGDSWITEAWRAATAGQDGLARVKPRVQQILRTFGSGRIISVAAEAGEVAKTSSPQTSDNIWLADPLQYTLWLGRNIVTWQSSDFAAKEPKFASDLFIKARGLGHYDALVKQILSELVLKTGADPARIRPILCSLPQTEYRKFLFCILKLLSTEHLGQLGRCESEESKSLVSAVSGALNSIIGTDENGRRHLVEWLTGPSGAGLGEGVAIRRAVLAVISQHKDELVVVLEKSLDQFGDKLYIKHSPMLQQEVHTQVLLLSAGYVRRKSPIKLAMLLRSSVWLNAISNRLGAHHQRARFLGMVVGEGLSALVDNGDKRLDFKMEETDEDEGRWYKGLTGVSDEIGPLDPLLKPHAEVPQSKPKGPQKSLKKPATQPPQTGFIIEELSDEDGPEEDDIVPYAKPDSDAEDSDDDPTLVRRDKPKAPVYIRDLIKYLRDTDNYDHQKLALATAPTLIRRKANYGTEVSEHAEELASLLVGLSDKFDMDNFDDLRIQGMIAVIVAKPQMMGQWFAKTFFDGDYSVSQRASILVVLGLSARELAGLEISGYTAASSFPSKTLPERVERLYLSQNSSTGQQPSSALKPLPPNALDGIATSLASSFLAPLAASAADAATGPDVLKLSTFTSRLHEGQQQQQQQHEQALKNPKITKHKSLSKPRVRSIPNTTAHLISTSFFSPLAARFQAALHASRSSSRGVLFHPHLLALYLKTLALLVHAAGPTTLSLPQITAELWRLLLSTSVRAAAVGDLAVTRSLLFGFMALLEVNEDRMRDVCQELGREVVETEEWVAGVFAGLRGGDEGGEEEGVKMLAAGVLVKLREGIEKWRLVLVGDLIGFG</sequence>
<dbReference type="EMBL" id="LCTW02000110">
    <property type="protein sequence ID" value="KXX78716.1"/>
    <property type="molecule type" value="Genomic_DNA"/>
</dbReference>
<dbReference type="PANTHER" id="PTHR15830:SF10">
    <property type="entry name" value="TELOMERE LENGTH REGULATION PROTEIN TEL2 HOMOLOG"/>
    <property type="match status" value="1"/>
</dbReference>